<evidence type="ECO:0000256" key="4">
    <source>
        <dbReference type="ARBA" id="ARBA00022737"/>
    </source>
</evidence>
<proteinExistence type="inferred from homology"/>
<keyword evidence="10" id="KW-0539">Nucleus</keyword>
<evidence type="ECO:0000256" key="12">
    <source>
        <dbReference type="SAM" id="MobiDB-lite"/>
    </source>
</evidence>
<dbReference type="Proteomes" id="UP000494106">
    <property type="component" value="Unassembled WGS sequence"/>
</dbReference>
<evidence type="ECO:0000256" key="2">
    <source>
        <dbReference type="ARBA" id="ARBA00006991"/>
    </source>
</evidence>
<evidence type="ECO:0000313" key="14">
    <source>
        <dbReference type="EMBL" id="CAB3227586.1"/>
    </source>
</evidence>
<dbReference type="Gene3D" id="3.30.160.60">
    <property type="entry name" value="Classic Zinc Finger"/>
    <property type="match status" value="5"/>
</dbReference>
<dbReference type="EMBL" id="CADEBC010000288">
    <property type="protein sequence ID" value="CAB3227586.1"/>
    <property type="molecule type" value="Genomic_DNA"/>
</dbReference>
<comment type="similarity">
    <text evidence="2">Belongs to the krueppel C2H2-type zinc-finger protein family.</text>
</comment>
<keyword evidence="15" id="KW-1185">Reference proteome</keyword>
<feature type="domain" description="C2H2-type" evidence="13">
    <location>
        <begin position="450"/>
        <end position="477"/>
    </location>
</feature>
<feature type="region of interest" description="Disordered" evidence="12">
    <location>
        <begin position="1"/>
        <end position="20"/>
    </location>
</feature>
<feature type="region of interest" description="Disordered" evidence="12">
    <location>
        <begin position="523"/>
        <end position="574"/>
    </location>
</feature>
<dbReference type="GO" id="GO:0008270">
    <property type="term" value="F:zinc ion binding"/>
    <property type="evidence" value="ECO:0007669"/>
    <property type="project" value="UniProtKB-KW"/>
</dbReference>
<feature type="compositionally biased region" description="Basic and acidic residues" evidence="12">
    <location>
        <begin position="11"/>
        <end position="20"/>
    </location>
</feature>
<name>A0A8S0Z5T0_ARCPL</name>
<dbReference type="OrthoDB" id="3533395at2759"/>
<keyword evidence="7" id="KW-0805">Transcription regulation</keyword>
<feature type="domain" description="C2H2-type" evidence="13">
    <location>
        <begin position="422"/>
        <end position="449"/>
    </location>
</feature>
<evidence type="ECO:0000256" key="6">
    <source>
        <dbReference type="ARBA" id="ARBA00022833"/>
    </source>
</evidence>
<feature type="domain" description="C2H2-type" evidence="13">
    <location>
        <begin position="394"/>
        <end position="421"/>
    </location>
</feature>
<feature type="compositionally biased region" description="Basic residues" evidence="12">
    <location>
        <begin position="169"/>
        <end position="191"/>
    </location>
</feature>
<keyword evidence="8" id="KW-0238">DNA-binding</keyword>
<protein>
    <recommendedName>
        <fullName evidence="13">C2H2-type domain-containing protein</fullName>
    </recommendedName>
</protein>
<dbReference type="Pfam" id="PF13912">
    <property type="entry name" value="zf-C2H2_6"/>
    <property type="match status" value="1"/>
</dbReference>
<evidence type="ECO:0000256" key="8">
    <source>
        <dbReference type="ARBA" id="ARBA00023125"/>
    </source>
</evidence>
<dbReference type="Pfam" id="PF00096">
    <property type="entry name" value="zf-C2H2"/>
    <property type="match status" value="4"/>
</dbReference>
<dbReference type="AlphaFoldDB" id="A0A8S0Z5T0"/>
<dbReference type="GO" id="GO:0000981">
    <property type="term" value="F:DNA-binding transcription factor activity, RNA polymerase II-specific"/>
    <property type="evidence" value="ECO:0007669"/>
    <property type="project" value="TreeGrafter"/>
</dbReference>
<dbReference type="PROSITE" id="PS50157">
    <property type="entry name" value="ZINC_FINGER_C2H2_2"/>
    <property type="match status" value="6"/>
</dbReference>
<feature type="compositionally biased region" description="Basic and acidic residues" evidence="12">
    <location>
        <begin position="545"/>
        <end position="563"/>
    </location>
</feature>
<feature type="compositionally biased region" description="Acidic residues" evidence="12">
    <location>
        <begin position="140"/>
        <end position="164"/>
    </location>
</feature>
<dbReference type="GO" id="GO:0005634">
    <property type="term" value="C:nucleus"/>
    <property type="evidence" value="ECO:0007669"/>
    <property type="project" value="UniProtKB-SubCell"/>
</dbReference>
<keyword evidence="4" id="KW-0677">Repeat</keyword>
<evidence type="ECO:0000256" key="10">
    <source>
        <dbReference type="ARBA" id="ARBA00023242"/>
    </source>
</evidence>
<keyword evidence="9" id="KW-0804">Transcription</keyword>
<evidence type="ECO:0000256" key="9">
    <source>
        <dbReference type="ARBA" id="ARBA00023163"/>
    </source>
</evidence>
<dbReference type="FunFam" id="3.30.160.60:FF:000446">
    <property type="entry name" value="Zinc finger protein"/>
    <property type="match status" value="1"/>
</dbReference>
<keyword evidence="3" id="KW-0479">Metal-binding</keyword>
<dbReference type="InterPro" id="IPR013087">
    <property type="entry name" value="Znf_C2H2_type"/>
</dbReference>
<comment type="subcellular location">
    <subcellularLocation>
        <location evidence="1">Nucleus</location>
    </subcellularLocation>
</comment>
<evidence type="ECO:0000256" key="3">
    <source>
        <dbReference type="ARBA" id="ARBA00022723"/>
    </source>
</evidence>
<dbReference type="SMART" id="SM00355">
    <property type="entry name" value="ZnF_C2H2"/>
    <property type="match status" value="8"/>
</dbReference>
<keyword evidence="5 11" id="KW-0863">Zinc-finger</keyword>
<evidence type="ECO:0000256" key="7">
    <source>
        <dbReference type="ARBA" id="ARBA00023015"/>
    </source>
</evidence>
<dbReference type="PANTHER" id="PTHR24394:SF29">
    <property type="entry name" value="MYONEURIN"/>
    <property type="match status" value="1"/>
</dbReference>
<dbReference type="PROSITE" id="PS00028">
    <property type="entry name" value="ZINC_FINGER_C2H2_1"/>
    <property type="match status" value="6"/>
</dbReference>
<gene>
    <name evidence="14" type="ORF">APLA_LOCUS3317</name>
</gene>
<comment type="caution">
    <text evidence="14">The sequence shown here is derived from an EMBL/GenBank/DDBJ whole genome shotgun (WGS) entry which is preliminary data.</text>
</comment>
<dbReference type="GO" id="GO:0003690">
    <property type="term" value="F:double-stranded DNA binding"/>
    <property type="evidence" value="ECO:0007669"/>
    <property type="project" value="UniProtKB-ARBA"/>
</dbReference>
<accession>A0A8S0Z5T0</accession>
<dbReference type="SUPFAM" id="SSF57667">
    <property type="entry name" value="beta-beta-alpha zinc fingers"/>
    <property type="match status" value="4"/>
</dbReference>
<dbReference type="PANTHER" id="PTHR24394">
    <property type="entry name" value="ZINC FINGER PROTEIN"/>
    <property type="match status" value="1"/>
</dbReference>
<feature type="domain" description="C2H2-type" evidence="13">
    <location>
        <begin position="366"/>
        <end position="393"/>
    </location>
</feature>
<evidence type="ECO:0000256" key="1">
    <source>
        <dbReference type="ARBA" id="ARBA00004123"/>
    </source>
</evidence>
<feature type="compositionally biased region" description="Polar residues" evidence="12">
    <location>
        <begin position="564"/>
        <end position="573"/>
    </location>
</feature>
<evidence type="ECO:0000259" key="13">
    <source>
        <dbReference type="PROSITE" id="PS50157"/>
    </source>
</evidence>
<evidence type="ECO:0000256" key="11">
    <source>
        <dbReference type="PROSITE-ProRule" id="PRU00042"/>
    </source>
</evidence>
<keyword evidence="6" id="KW-0862">Zinc</keyword>
<sequence>MAETSTMNPDNKVEQSEKQKNMQQIKTEVELMVKHEPLECVVCMSRSLECLDIYATHTSASGTTLHNFLTKFTHFNFTSAQNCTKFICKTCYELINVLEQAEIEYIKLKETFEAILSKNPIFALPVAQPIRLNAVKAEVEPDDDDDDEDYVCDSINQDDSDDEPLASQSKRKRQKVEKKKKRLSTVNKRRTRTKISGSWKCDECGTTGSEGGAVDLAAHKLSSHILDDSNTLLQDVKTEDSGEGSQSPLFNNGFENGLKIEMKEQLNDDDSLPETAGFLDLKNNRNKMLANRSKTKTIQVRKKKVKVMHQCDQCDAQYSSKARLEQHKMKHDGSKPPYICEVCGAHYKHKRACDIHIALHKGISDWKCEECNKLFPSKNALQRHNNIHTGKLNYQCDLCGKSFIHTSSFKMHKLSHSGVKPHACDVCGLALMTRSHLKRHKRVHSGEKRHECPVCGKRFSERYNLAAHSKSHESPGEAAGGAGVAAPAPRELVQRRLFRCTFCVERFERRYMLERHMSVVHGRTLERPPPTPRNTMSKLLKAQAQRRDQPPSSEVDTKDDLSSDSRTPTTPITPQKLIAQLASSTSVIAQGAWSGSYAEFGAALRHDFPH</sequence>
<reference evidence="14 15" key="1">
    <citation type="submission" date="2020-04" db="EMBL/GenBank/DDBJ databases">
        <authorList>
            <person name="Wallbank WR R."/>
            <person name="Pardo Diaz C."/>
            <person name="Kozak K."/>
            <person name="Martin S."/>
            <person name="Jiggins C."/>
            <person name="Moest M."/>
            <person name="Warren A I."/>
            <person name="Byers J.R.P. K."/>
            <person name="Montejo-Kovacevich G."/>
            <person name="Yen C E."/>
        </authorList>
    </citation>
    <scope>NUCLEOTIDE SEQUENCE [LARGE SCALE GENOMIC DNA]</scope>
</reference>
<evidence type="ECO:0000313" key="15">
    <source>
        <dbReference type="Proteomes" id="UP000494106"/>
    </source>
</evidence>
<evidence type="ECO:0000256" key="5">
    <source>
        <dbReference type="ARBA" id="ARBA00022771"/>
    </source>
</evidence>
<dbReference type="FunFam" id="3.30.160.60:FF:001370">
    <property type="entry name" value="Zinc finger protein"/>
    <property type="match status" value="1"/>
</dbReference>
<dbReference type="InterPro" id="IPR036236">
    <property type="entry name" value="Znf_C2H2_sf"/>
</dbReference>
<feature type="domain" description="C2H2-type" evidence="13">
    <location>
        <begin position="498"/>
        <end position="528"/>
    </location>
</feature>
<feature type="region of interest" description="Disordered" evidence="12">
    <location>
        <begin position="138"/>
        <end position="191"/>
    </location>
</feature>
<organism evidence="14 15">
    <name type="scientific">Arctia plantaginis</name>
    <name type="common">Wood tiger moth</name>
    <name type="synonym">Phalaena plantaginis</name>
    <dbReference type="NCBI Taxonomy" id="874455"/>
    <lineage>
        <taxon>Eukaryota</taxon>
        <taxon>Metazoa</taxon>
        <taxon>Ecdysozoa</taxon>
        <taxon>Arthropoda</taxon>
        <taxon>Hexapoda</taxon>
        <taxon>Insecta</taxon>
        <taxon>Pterygota</taxon>
        <taxon>Neoptera</taxon>
        <taxon>Endopterygota</taxon>
        <taxon>Lepidoptera</taxon>
        <taxon>Glossata</taxon>
        <taxon>Ditrysia</taxon>
        <taxon>Noctuoidea</taxon>
        <taxon>Erebidae</taxon>
        <taxon>Arctiinae</taxon>
        <taxon>Arctia</taxon>
    </lineage>
</organism>
<feature type="domain" description="C2H2-type" evidence="13">
    <location>
        <begin position="309"/>
        <end position="336"/>
    </location>
</feature>